<evidence type="ECO:0008006" key="4">
    <source>
        <dbReference type="Google" id="ProtNLM"/>
    </source>
</evidence>
<organism evidence="2 3">
    <name type="scientific">Vanilla planifolia</name>
    <name type="common">Vanilla</name>
    <dbReference type="NCBI Taxonomy" id="51239"/>
    <lineage>
        <taxon>Eukaryota</taxon>
        <taxon>Viridiplantae</taxon>
        <taxon>Streptophyta</taxon>
        <taxon>Embryophyta</taxon>
        <taxon>Tracheophyta</taxon>
        <taxon>Spermatophyta</taxon>
        <taxon>Magnoliopsida</taxon>
        <taxon>Liliopsida</taxon>
        <taxon>Asparagales</taxon>
        <taxon>Orchidaceae</taxon>
        <taxon>Vanilloideae</taxon>
        <taxon>Vanilleae</taxon>
        <taxon>Vanilla</taxon>
    </lineage>
</organism>
<keyword evidence="1" id="KW-0479">Metal-binding</keyword>
<protein>
    <recommendedName>
        <fullName evidence="4">HMA domain-containing protein</fullName>
    </recommendedName>
</protein>
<evidence type="ECO:0000256" key="1">
    <source>
        <dbReference type="ARBA" id="ARBA00022723"/>
    </source>
</evidence>
<proteinExistence type="predicted"/>
<dbReference type="OrthoDB" id="689350at2759"/>
<dbReference type="PANTHER" id="PTHR45868">
    <property type="entry name" value="HEAVY METAL-ASSOCIATED ISOPRENYLATED PLANT PROTEIN 33-RELATED"/>
    <property type="match status" value="1"/>
</dbReference>
<gene>
    <name evidence="2" type="ORF">HPP92_025023</name>
</gene>
<dbReference type="Gene3D" id="3.30.70.100">
    <property type="match status" value="1"/>
</dbReference>
<evidence type="ECO:0000313" key="3">
    <source>
        <dbReference type="Proteomes" id="UP000639772"/>
    </source>
</evidence>
<dbReference type="AlphaFoldDB" id="A0A835PL30"/>
<dbReference type="GO" id="GO:0046872">
    <property type="term" value="F:metal ion binding"/>
    <property type="evidence" value="ECO:0007669"/>
    <property type="project" value="UniProtKB-KW"/>
</dbReference>
<reference evidence="2 3" key="1">
    <citation type="journal article" date="2020" name="Nat. Food">
        <title>A phased Vanilla planifolia genome enables genetic improvement of flavour and production.</title>
        <authorList>
            <person name="Hasing T."/>
            <person name="Tang H."/>
            <person name="Brym M."/>
            <person name="Khazi F."/>
            <person name="Huang T."/>
            <person name="Chambers A.H."/>
        </authorList>
    </citation>
    <scope>NUCLEOTIDE SEQUENCE [LARGE SCALE GENOMIC DNA]</scope>
    <source>
        <tissue evidence="2">Leaf</tissue>
    </source>
</reference>
<accession>A0A835PL30</accession>
<dbReference type="Proteomes" id="UP000639772">
    <property type="component" value="Unassembled WGS sequence"/>
</dbReference>
<dbReference type="EMBL" id="JADCNM010000014">
    <property type="protein sequence ID" value="KAG0453719.1"/>
    <property type="molecule type" value="Genomic_DNA"/>
</dbReference>
<comment type="caution">
    <text evidence="2">The sequence shown here is derived from an EMBL/GenBank/DDBJ whole genome shotgun (WGS) entry which is preliminary data.</text>
</comment>
<sequence>MARQETLKRVELKVNVNCCEGCKKKVLKTLCIEVGLIVHGFLLGVLKTEIHPSLPKVTVTGAFDAGTLTRRLAKRGKAAELLLVEILEAGEQKGEKKTGDGKEERSCPEKEKAPIFMKEKDNTSGDVEKNPIFYTRSAPFHCPTASMEDFNVPTVCCAGKNFGGEPFLMYNMRQQCCCEMPSAHVYYPPPPPPQLPVASLQPAGGFEEYFNDDNAVGCLVM</sequence>
<evidence type="ECO:0000313" key="2">
    <source>
        <dbReference type="EMBL" id="KAG0453719.1"/>
    </source>
</evidence>
<dbReference type="PANTHER" id="PTHR45868:SF14">
    <property type="entry name" value="OS08G0205500 PROTEIN"/>
    <property type="match status" value="1"/>
</dbReference>
<name>A0A835PL30_VANPL</name>